<feature type="region of interest" description="Disordered" evidence="1">
    <location>
        <begin position="1"/>
        <end position="61"/>
    </location>
</feature>
<evidence type="ECO:0000256" key="1">
    <source>
        <dbReference type="SAM" id="MobiDB-lite"/>
    </source>
</evidence>
<name>A0A6G3XAF4_9ACTN</name>
<dbReference type="EMBL" id="JAAGMN010005219">
    <property type="protein sequence ID" value="NEE14653.1"/>
    <property type="molecule type" value="Genomic_DNA"/>
</dbReference>
<organism evidence="2">
    <name type="scientific">Streptomyces sp. SID7499</name>
    <dbReference type="NCBI Taxonomy" id="2706086"/>
    <lineage>
        <taxon>Bacteria</taxon>
        <taxon>Bacillati</taxon>
        <taxon>Actinomycetota</taxon>
        <taxon>Actinomycetes</taxon>
        <taxon>Kitasatosporales</taxon>
        <taxon>Streptomycetaceae</taxon>
        <taxon>Streptomyces</taxon>
    </lineage>
</organism>
<feature type="compositionally biased region" description="Pro residues" evidence="1">
    <location>
        <begin position="16"/>
        <end position="26"/>
    </location>
</feature>
<protein>
    <submittedName>
        <fullName evidence="2">Uncharacterized protein</fullName>
    </submittedName>
</protein>
<reference evidence="2" key="1">
    <citation type="submission" date="2020-01" db="EMBL/GenBank/DDBJ databases">
        <title>Insect and environment-associated Actinomycetes.</title>
        <authorList>
            <person name="Currrie C."/>
            <person name="Chevrette M."/>
            <person name="Carlson C."/>
            <person name="Stubbendieck R."/>
            <person name="Wendt-Pienkowski E."/>
        </authorList>
    </citation>
    <scope>NUCLEOTIDE SEQUENCE</scope>
    <source>
        <strain evidence="2">SID7499</strain>
    </source>
</reference>
<comment type="caution">
    <text evidence="2">The sequence shown here is derived from an EMBL/GenBank/DDBJ whole genome shotgun (WGS) entry which is preliminary data.</text>
</comment>
<dbReference type="AlphaFoldDB" id="A0A6G3XAF4"/>
<feature type="non-terminal residue" evidence="2">
    <location>
        <position position="61"/>
    </location>
</feature>
<sequence>MPFLLTHGPRRKRPAPPRPSATPPRPGSQVGSTGSGGESGPSPHRSTFRPDIEGLRAVAVL</sequence>
<proteinExistence type="predicted"/>
<evidence type="ECO:0000313" key="2">
    <source>
        <dbReference type="EMBL" id="NEE14653.1"/>
    </source>
</evidence>
<accession>A0A6G3XAF4</accession>
<gene>
    <name evidence="2" type="ORF">G3M58_50320</name>
</gene>